<comment type="caution">
    <text evidence="2">The sequence shown here is derived from an EMBL/GenBank/DDBJ whole genome shotgun (WGS) entry which is preliminary data.</text>
</comment>
<dbReference type="Proteomes" id="UP000095094">
    <property type="component" value="Unassembled WGS sequence"/>
</dbReference>
<protein>
    <recommendedName>
        <fullName evidence="1">Knr4/Smi1-like domain-containing protein</fullName>
    </recommendedName>
</protein>
<dbReference type="Pfam" id="PF09346">
    <property type="entry name" value="SMI1_KNR4"/>
    <property type="match status" value="1"/>
</dbReference>
<evidence type="ECO:0000259" key="1">
    <source>
        <dbReference type="SMART" id="SM00860"/>
    </source>
</evidence>
<dbReference type="AlphaFoldDB" id="A0A1E5GJA5"/>
<dbReference type="OrthoDB" id="8657476at2"/>
<accession>A0A1E5GJA5</accession>
<dbReference type="Gene3D" id="3.40.1580.10">
    <property type="entry name" value="SMI1/KNR4-like"/>
    <property type="match status" value="1"/>
</dbReference>
<sequence>MSKIVTWKNSNGKLLGNEIVDAEKQLNVKFPQDYIEVVSENDGGYPHPNKFKFNDKEEVFNNLISFKEDDYSNIFEVLEDVFDRIVKGVIPIAEDPFGNLICFDFRDKKVPNVIFWNHEVADKDSEKSILFICETFTELLNMLY</sequence>
<proteinExistence type="predicted"/>
<organism evidence="2 3">
    <name type="scientific">Enterococcus termitis</name>
    <dbReference type="NCBI Taxonomy" id="332950"/>
    <lineage>
        <taxon>Bacteria</taxon>
        <taxon>Bacillati</taxon>
        <taxon>Bacillota</taxon>
        <taxon>Bacilli</taxon>
        <taxon>Lactobacillales</taxon>
        <taxon>Enterococcaceae</taxon>
        <taxon>Enterococcus</taxon>
    </lineage>
</organism>
<dbReference type="InterPro" id="IPR037883">
    <property type="entry name" value="Knr4/Smi1-like_sf"/>
</dbReference>
<dbReference type="SUPFAM" id="SSF160631">
    <property type="entry name" value="SMI1/KNR4-like"/>
    <property type="match status" value="1"/>
</dbReference>
<name>A0A1E5GJA5_9ENTE</name>
<dbReference type="EMBL" id="MIJY01000026">
    <property type="protein sequence ID" value="OEG12782.1"/>
    <property type="molecule type" value="Genomic_DNA"/>
</dbReference>
<dbReference type="PATRIC" id="fig|332950.4.peg.2989"/>
<dbReference type="InterPro" id="IPR018958">
    <property type="entry name" value="Knr4/Smi1-like_dom"/>
</dbReference>
<gene>
    <name evidence="2" type="ORF">BCR25_19415</name>
</gene>
<evidence type="ECO:0000313" key="2">
    <source>
        <dbReference type="EMBL" id="OEG12782.1"/>
    </source>
</evidence>
<dbReference type="RefSeq" id="WP_010771994.1">
    <property type="nucleotide sequence ID" value="NZ_JBHUJJ010000001.1"/>
</dbReference>
<dbReference type="SMART" id="SM00860">
    <property type="entry name" value="SMI1_KNR4"/>
    <property type="match status" value="1"/>
</dbReference>
<reference evidence="3" key="1">
    <citation type="submission" date="2016-09" db="EMBL/GenBank/DDBJ databases">
        <authorList>
            <person name="Gulvik C.A."/>
        </authorList>
    </citation>
    <scope>NUCLEOTIDE SEQUENCE [LARGE SCALE GENOMIC DNA]</scope>
    <source>
        <strain evidence="3">LMG 8895</strain>
    </source>
</reference>
<feature type="domain" description="Knr4/Smi1-like" evidence="1">
    <location>
        <begin position="13"/>
        <end position="142"/>
    </location>
</feature>
<evidence type="ECO:0000313" key="3">
    <source>
        <dbReference type="Proteomes" id="UP000095094"/>
    </source>
</evidence>
<keyword evidence="3" id="KW-1185">Reference proteome</keyword>